<dbReference type="AlphaFoldDB" id="A0A0C3ATX0"/>
<dbReference type="Proteomes" id="UP000053989">
    <property type="component" value="Unassembled WGS sequence"/>
</dbReference>
<dbReference type="InParanoid" id="A0A0C3ATX0"/>
<feature type="compositionally biased region" description="Basic and acidic residues" evidence="1">
    <location>
        <begin position="66"/>
        <end position="95"/>
    </location>
</feature>
<evidence type="ECO:0000313" key="3">
    <source>
        <dbReference type="Proteomes" id="UP000053989"/>
    </source>
</evidence>
<organism evidence="2 3">
    <name type="scientific">Scleroderma citrinum Foug A</name>
    <dbReference type="NCBI Taxonomy" id="1036808"/>
    <lineage>
        <taxon>Eukaryota</taxon>
        <taxon>Fungi</taxon>
        <taxon>Dikarya</taxon>
        <taxon>Basidiomycota</taxon>
        <taxon>Agaricomycotina</taxon>
        <taxon>Agaricomycetes</taxon>
        <taxon>Agaricomycetidae</taxon>
        <taxon>Boletales</taxon>
        <taxon>Sclerodermatineae</taxon>
        <taxon>Sclerodermataceae</taxon>
        <taxon>Scleroderma</taxon>
    </lineage>
</organism>
<dbReference type="InterPro" id="IPR041078">
    <property type="entry name" value="Plavaka"/>
</dbReference>
<evidence type="ECO:0000256" key="1">
    <source>
        <dbReference type="SAM" id="MobiDB-lite"/>
    </source>
</evidence>
<gene>
    <name evidence="2" type="ORF">SCLCIDRAFT_20320</name>
</gene>
<dbReference type="Pfam" id="PF18759">
    <property type="entry name" value="Plavaka"/>
    <property type="match status" value="1"/>
</dbReference>
<evidence type="ECO:0000313" key="2">
    <source>
        <dbReference type="EMBL" id="KIM68407.1"/>
    </source>
</evidence>
<dbReference type="EMBL" id="KN822009">
    <property type="protein sequence ID" value="KIM68407.1"/>
    <property type="molecule type" value="Genomic_DNA"/>
</dbReference>
<protein>
    <submittedName>
        <fullName evidence="2">Uncharacterized protein</fullName>
    </submittedName>
</protein>
<dbReference type="HOGENOM" id="CLU_006344_2_0_1"/>
<accession>A0A0C3ATX0</accession>
<name>A0A0C3ATX0_9AGAM</name>
<keyword evidence="3" id="KW-1185">Reference proteome</keyword>
<dbReference type="OrthoDB" id="2677878at2759"/>
<feature type="region of interest" description="Disordered" evidence="1">
    <location>
        <begin position="36"/>
        <end position="103"/>
    </location>
</feature>
<reference evidence="3" key="2">
    <citation type="submission" date="2015-01" db="EMBL/GenBank/DDBJ databases">
        <title>Evolutionary Origins and Diversification of the Mycorrhizal Mutualists.</title>
        <authorList>
            <consortium name="DOE Joint Genome Institute"/>
            <consortium name="Mycorrhizal Genomics Consortium"/>
            <person name="Kohler A."/>
            <person name="Kuo A."/>
            <person name="Nagy L.G."/>
            <person name="Floudas D."/>
            <person name="Copeland A."/>
            <person name="Barry K.W."/>
            <person name="Cichocki N."/>
            <person name="Veneault-Fourrey C."/>
            <person name="LaButti K."/>
            <person name="Lindquist E.A."/>
            <person name="Lipzen A."/>
            <person name="Lundell T."/>
            <person name="Morin E."/>
            <person name="Murat C."/>
            <person name="Riley R."/>
            <person name="Ohm R."/>
            <person name="Sun H."/>
            <person name="Tunlid A."/>
            <person name="Henrissat B."/>
            <person name="Grigoriev I.V."/>
            <person name="Hibbett D.S."/>
            <person name="Martin F."/>
        </authorList>
    </citation>
    <scope>NUCLEOTIDE SEQUENCE [LARGE SCALE GENOMIC DNA]</scope>
    <source>
        <strain evidence="3">Foug A</strain>
    </source>
</reference>
<sequence>MNQPTSSCYRSLTEEISGLINPGSSAEDFFNRETYPTVQDIDIPDADYLQDNVDMPPADDTFPPLPDHDNPPPPDHDDPPPPDHDDPPPPDHDDPSIGGKRGQLPGAARFVETYQGMATIDSLLSLEIIKSISLSFRSAKELRMHAETLPSGPRWLCETLPTEYPTKQPPRVFYRNPIECLQSLLSHPLFESHILFVPRRVWTCTAKICRVYDEWLSGDRAWSMQEALPTGATLLGVVLSSDKTNILVMSSNCMAHLVLISLANIDARLHSKTSLHTYLLLVLLPIAKFTHKTTWVRSLLQDWLVHQALNIVLSPLKTAASVGIMMSDPRGNLHYCFTPLVAWIADTLEESLLVGTGSKASPMTTATAKEFGDAYHHPPRTAENTITAICIVCSQHSPVDYKDFLKAIKQFQLNGVVELCWIGWALSDPSFFLNPEVLHHFHQMFWDHDVQWCISVTGATELDFRFSLIQTLVGYRSFSEGISKLKQVTGCDHRAVQRYIIAAVAGSVPRQFLIAIRTLLDF</sequence>
<proteinExistence type="predicted"/>
<reference evidence="2 3" key="1">
    <citation type="submission" date="2014-04" db="EMBL/GenBank/DDBJ databases">
        <authorList>
            <consortium name="DOE Joint Genome Institute"/>
            <person name="Kuo A."/>
            <person name="Kohler A."/>
            <person name="Nagy L.G."/>
            <person name="Floudas D."/>
            <person name="Copeland A."/>
            <person name="Barry K.W."/>
            <person name="Cichocki N."/>
            <person name="Veneault-Fourrey C."/>
            <person name="LaButti K."/>
            <person name="Lindquist E.A."/>
            <person name="Lipzen A."/>
            <person name="Lundell T."/>
            <person name="Morin E."/>
            <person name="Murat C."/>
            <person name="Sun H."/>
            <person name="Tunlid A."/>
            <person name="Henrissat B."/>
            <person name="Grigoriev I.V."/>
            <person name="Hibbett D.S."/>
            <person name="Martin F."/>
            <person name="Nordberg H.P."/>
            <person name="Cantor M.N."/>
            <person name="Hua S.X."/>
        </authorList>
    </citation>
    <scope>NUCLEOTIDE SEQUENCE [LARGE SCALE GENOMIC DNA]</scope>
    <source>
        <strain evidence="2 3">Foug A</strain>
    </source>
</reference>